<evidence type="ECO:0000313" key="3">
    <source>
        <dbReference type="Proteomes" id="UP000680365"/>
    </source>
</evidence>
<reference evidence="2 3" key="1">
    <citation type="journal article" date="2021" name="Nat. Commun.">
        <title>Reductive evolution and unique predatory mode in the CPR bacterium Vampirococcus lugosii.</title>
        <authorList>
            <person name="Moreira D."/>
            <person name="Zivanovic Y."/>
            <person name="Lopez-Archilla A.I."/>
            <person name="Iniesto M."/>
            <person name="Lopez-Garcia P."/>
        </authorList>
    </citation>
    <scope>NUCLEOTIDE SEQUENCE [LARGE SCALE GENOMIC DNA]</scope>
    <source>
        <strain evidence="2">Chiprana</strain>
    </source>
</reference>
<evidence type="ECO:0000256" key="1">
    <source>
        <dbReference type="SAM" id="Phobius"/>
    </source>
</evidence>
<dbReference type="NCBIfam" id="TIGR02532">
    <property type="entry name" value="IV_pilin_GFxxxE"/>
    <property type="match status" value="1"/>
</dbReference>
<dbReference type="Proteomes" id="UP000680365">
    <property type="component" value="Unassembled WGS sequence"/>
</dbReference>
<gene>
    <name evidence="2" type="ORF">VAMP_24n46</name>
</gene>
<keyword evidence="1" id="KW-0812">Transmembrane</keyword>
<keyword evidence="1" id="KW-0472">Membrane</keyword>
<dbReference type="Pfam" id="PF07963">
    <property type="entry name" value="N_methyl"/>
    <property type="match status" value="1"/>
</dbReference>
<protein>
    <recommendedName>
        <fullName evidence="4">Prepilin-type N-terminal cleavage/methylation domain-containing protein</fullName>
    </recommendedName>
</protein>
<evidence type="ECO:0000313" key="2">
    <source>
        <dbReference type="EMBL" id="MBS8121785.1"/>
    </source>
</evidence>
<name>A0ABS5QKM7_9BACT</name>
<dbReference type="SUPFAM" id="SSF54523">
    <property type="entry name" value="Pili subunits"/>
    <property type="match status" value="1"/>
</dbReference>
<dbReference type="RefSeq" id="WP_213348627.1">
    <property type="nucleotide sequence ID" value="NZ_JAEDAM010000015.1"/>
</dbReference>
<comment type="caution">
    <text evidence="2">The sequence shown here is derived from an EMBL/GenBank/DDBJ whole genome shotgun (WGS) entry which is preliminary data.</text>
</comment>
<dbReference type="PROSITE" id="PS00409">
    <property type="entry name" value="PROKAR_NTER_METHYL"/>
    <property type="match status" value="1"/>
</dbReference>
<sequence>MKNKGFTLIELIVSIGIIMILAASSSFLFGQYMRDARNTARITSLQNISSSLEQELFRKGYLPEPDNKITITSGAIILGYQGTFGDNATSNTQGITVKQLDPKDDFEYIYNINEGKNKYQIMGYLEKESEDLSYTEKVYAQNFSIMDIKTLGNELGIIVNSDDNEALTSSGSILTGDIYDPDFPSLYNIILTGSNVSFTGDAVKNRLIKNYGSIECGQDHNSDINSRPTKLCSLGNAKNLTGSIDSNWDWECVSDSGNISISCKTN</sequence>
<accession>A0ABS5QKM7</accession>
<feature type="transmembrane region" description="Helical" evidence="1">
    <location>
        <begin position="6"/>
        <end position="29"/>
    </location>
</feature>
<evidence type="ECO:0008006" key="4">
    <source>
        <dbReference type="Google" id="ProtNLM"/>
    </source>
</evidence>
<dbReference type="EMBL" id="JAEDAM010000015">
    <property type="protein sequence ID" value="MBS8121785.1"/>
    <property type="molecule type" value="Genomic_DNA"/>
</dbReference>
<dbReference type="Gene3D" id="3.30.700.10">
    <property type="entry name" value="Glycoprotein, Type 4 Pilin"/>
    <property type="match status" value="1"/>
</dbReference>
<dbReference type="InterPro" id="IPR012902">
    <property type="entry name" value="N_methyl_site"/>
</dbReference>
<proteinExistence type="predicted"/>
<dbReference type="InterPro" id="IPR045584">
    <property type="entry name" value="Pilin-like"/>
</dbReference>
<keyword evidence="1" id="KW-1133">Transmembrane helix</keyword>
<keyword evidence="3" id="KW-1185">Reference proteome</keyword>
<organism evidence="2 3">
    <name type="scientific">Candidatus Vampirococcus lugosii</name>
    <dbReference type="NCBI Taxonomy" id="2789015"/>
    <lineage>
        <taxon>Bacteria</taxon>
        <taxon>Candidatus Absconditibacteriota</taxon>
        <taxon>Vampirococcus</taxon>
    </lineage>
</organism>